<keyword evidence="12" id="KW-0997">Cell inner membrane</keyword>
<comment type="subcellular location">
    <subcellularLocation>
        <location evidence="12">Cell inner membrane</location>
        <topology evidence="12">Lipid-anchor</topology>
        <orientation evidence="12">Periplasmic side</orientation>
    </subcellularLocation>
</comment>
<feature type="binding site" evidence="11">
    <location>
        <position position="304"/>
    </location>
    <ligand>
        <name>Mg(2+)</name>
        <dbReference type="ChEBI" id="CHEBI:18420"/>
    </ligand>
</feature>
<evidence type="ECO:0000256" key="5">
    <source>
        <dbReference type="ARBA" id="ARBA00022723"/>
    </source>
</evidence>
<dbReference type="RefSeq" id="WP_283407868.1">
    <property type="nucleotide sequence ID" value="NZ_FXUF01000001.1"/>
</dbReference>
<feature type="chain" id="PRO_5041485449" description="FAD:protein FMN transferase" evidence="12">
    <location>
        <begin position="36"/>
        <end position="364"/>
    </location>
</feature>
<evidence type="ECO:0000256" key="7">
    <source>
        <dbReference type="ARBA" id="ARBA00022842"/>
    </source>
</evidence>
<dbReference type="PROSITE" id="PS51257">
    <property type="entry name" value="PROKAR_LIPOPROTEIN"/>
    <property type="match status" value="1"/>
</dbReference>
<dbReference type="PANTHER" id="PTHR30040">
    <property type="entry name" value="THIAMINE BIOSYNTHESIS LIPOPROTEIN APBE"/>
    <property type="match status" value="1"/>
</dbReference>
<evidence type="ECO:0000256" key="8">
    <source>
        <dbReference type="ARBA" id="ARBA00031306"/>
    </source>
</evidence>
<protein>
    <recommendedName>
        <fullName evidence="2 10">FAD:protein FMN transferase</fullName>
        <ecNumber evidence="1 10">2.7.1.180</ecNumber>
    </recommendedName>
    <alternativeName>
        <fullName evidence="8 10">Flavin transferase</fullName>
    </alternativeName>
</protein>
<dbReference type="AlphaFoldDB" id="A0AA46AHP9"/>
<comment type="similarity">
    <text evidence="10 12">Belongs to the ApbE family.</text>
</comment>
<evidence type="ECO:0000256" key="3">
    <source>
        <dbReference type="ARBA" id="ARBA00022630"/>
    </source>
</evidence>
<keyword evidence="14" id="KW-1185">Reference proteome</keyword>
<keyword evidence="6 10" id="KW-0274">FAD</keyword>
<keyword evidence="12" id="KW-1003">Cell membrane</keyword>
<accession>A0AA46AHP9</accession>
<evidence type="ECO:0000256" key="11">
    <source>
        <dbReference type="PIRSR" id="PIRSR006268-2"/>
    </source>
</evidence>
<keyword evidence="4 10" id="KW-0808">Transferase</keyword>
<evidence type="ECO:0000256" key="1">
    <source>
        <dbReference type="ARBA" id="ARBA00011955"/>
    </source>
</evidence>
<evidence type="ECO:0000256" key="6">
    <source>
        <dbReference type="ARBA" id="ARBA00022827"/>
    </source>
</evidence>
<evidence type="ECO:0000313" key="13">
    <source>
        <dbReference type="EMBL" id="SMP41639.1"/>
    </source>
</evidence>
<dbReference type="GO" id="GO:0005886">
    <property type="term" value="C:plasma membrane"/>
    <property type="evidence" value="ECO:0007669"/>
    <property type="project" value="UniProtKB-SubCell"/>
</dbReference>
<dbReference type="InterPro" id="IPR003374">
    <property type="entry name" value="ApbE-like_sf"/>
</dbReference>
<organism evidence="13 14">
    <name type="scientific">Anoxynatronum buryatiense</name>
    <dbReference type="NCBI Taxonomy" id="489973"/>
    <lineage>
        <taxon>Bacteria</taxon>
        <taxon>Bacillati</taxon>
        <taxon>Bacillota</taxon>
        <taxon>Clostridia</taxon>
        <taxon>Eubacteriales</taxon>
        <taxon>Clostridiaceae</taxon>
        <taxon>Anoxynatronum</taxon>
    </lineage>
</organism>
<sequence>MKHLLTTRGIPVKMTSLLLSASLLFAVLFSGCSSTDPGWSEKTETVLGTISHIRIHSEHRPEGDTAVASAFERVQEIEGRMSATLPGSQIYQINAAAGRTGVTVTDDVLFMIEEGLRHYQLTDGLFHIGLGTLTSLWGLSTDRPQVPEREAIQNTLAAIDIETIEISGSDVRIRQRGTAIDLGGIAKGYAVDEAARVLQDLGITSGFVNFGGDVYALGEKPDGTPWYVGIKEPIPGSTGLVGRLGVINRSVVTSGDYERYLADENTGERFHHILDPRTGRPASNELVSVTIASGTALEADILSTAVFVMGLEKGYRYVTDTPGADAIFITRDDEVILTPGLRQDFELMNEAYLLTAYEPPPVSD</sequence>
<evidence type="ECO:0000256" key="9">
    <source>
        <dbReference type="ARBA" id="ARBA00048540"/>
    </source>
</evidence>
<dbReference type="PIRSF" id="PIRSF006268">
    <property type="entry name" value="ApbE"/>
    <property type="match status" value="1"/>
</dbReference>
<comment type="function">
    <text evidence="12">Flavin transferase that catalyzes the transfer of the FMN moiety of FAD and its covalent binding to the hydroxyl group of a threonine residue in a target flavoprotein.</text>
</comment>
<keyword evidence="3 10" id="KW-0285">Flavoprotein</keyword>
<evidence type="ECO:0000256" key="2">
    <source>
        <dbReference type="ARBA" id="ARBA00016337"/>
    </source>
</evidence>
<keyword evidence="12 13" id="KW-0449">Lipoprotein</keyword>
<dbReference type="Pfam" id="PF02424">
    <property type="entry name" value="ApbE"/>
    <property type="match status" value="1"/>
</dbReference>
<keyword evidence="7 10" id="KW-0460">Magnesium</keyword>
<dbReference type="Gene3D" id="3.10.520.10">
    <property type="entry name" value="ApbE-like domains"/>
    <property type="match status" value="1"/>
</dbReference>
<dbReference type="EMBL" id="FXUF01000001">
    <property type="protein sequence ID" value="SMP41639.1"/>
    <property type="molecule type" value="Genomic_DNA"/>
</dbReference>
<dbReference type="PANTHER" id="PTHR30040:SF2">
    <property type="entry name" value="FAD:PROTEIN FMN TRANSFERASE"/>
    <property type="match status" value="1"/>
</dbReference>
<comment type="caution">
    <text evidence="13">The sequence shown here is derived from an EMBL/GenBank/DDBJ whole genome shotgun (WGS) entry which is preliminary data.</text>
</comment>
<feature type="binding site" evidence="11">
    <location>
        <position position="300"/>
    </location>
    <ligand>
        <name>Mg(2+)</name>
        <dbReference type="ChEBI" id="CHEBI:18420"/>
    </ligand>
</feature>
<dbReference type="EC" id="2.7.1.180" evidence="1 10"/>
<keyword evidence="5 10" id="KW-0479">Metal-binding</keyword>
<evidence type="ECO:0000256" key="10">
    <source>
        <dbReference type="PIRNR" id="PIRNR006268"/>
    </source>
</evidence>
<evidence type="ECO:0000313" key="14">
    <source>
        <dbReference type="Proteomes" id="UP001158066"/>
    </source>
</evidence>
<reference evidence="13" key="1">
    <citation type="submission" date="2017-05" db="EMBL/GenBank/DDBJ databases">
        <authorList>
            <person name="Varghese N."/>
            <person name="Submissions S."/>
        </authorList>
    </citation>
    <scope>NUCLEOTIDE SEQUENCE</scope>
    <source>
        <strain evidence="13">Su22</strain>
    </source>
</reference>
<comment type="catalytic activity">
    <reaction evidence="9 10 12">
        <text>L-threonyl-[protein] + FAD = FMN-L-threonyl-[protein] + AMP + H(+)</text>
        <dbReference type="Rhea" id="RHEA:36847"/>
        <dbReference type="Rhea" id="RHEA-COMP:11060"/>
        <dbReference type="Rhea" id="RHEA-COMP:11061"/>
        <dbReference type="ChEBI" id="CHEBI:15378"/>
        <dbReference type="ChEBI" id="CHEBI:30013"/>
        <dbReference type="ChEBI" id="CHEBI:57692"/>
        <dbReference type="ChEBI" id="CHEBI:74257"/>
        <dbReference type="ChEBI" id="CHEBI:456215"/>
        <dbReference type="EC" id="2.7.1.180"/>
    </reaction>
</comment>
<proteinExistence type="inferred from homology"/>
<dbReference type="SUPFAM" id="SSF143631">
    <property type="entry name" value="ApbE-like"/>
    <property type="match status" value="1"/>
</dbReference>
<name>A0AA46AHP9_9CLOT</name>
<dbReference type="InterPro" id="IPR024932">
    <property type="entry name" value="ApbE"/>
</dbReference>
<evidence type="ECO:0000256" key="4">
    <source>
        <dbReference type="ARBA" id="ARBA00022679"/>
    </source>
</evidence>
<dbReference type="GO" id="GO:0046872">
    <property type="term" value="F:metal ion binding"/>
    <property type="evidence" value="ECO:0007669"/>
    <property type="project" value="UniProtKB-UniRule"/>
</dbReference>
<gene>
    <name evidence="13" type="ORF">SAMN06296020_101532</name>
</gene>
<feature type="signal peptide" evidence="12">
    <location>
        <begin position="1"/>
        <end position="35"/>
    </location>
</feature>
<dbReference type="Proteomes" id="UP001158066">
    <property type="component" value="Unassembled WGS sequence"/>
</dbReference>
<comment type="cofactor">
    <cofactor evidence="11">
        <name>Mg(2+)</name>
        <dbReference type="ChEBI" id="CHEBI:18420"/>
    </cofactor>
    <cofactor evidence="11">
        <name>Mn(2+)</name>
        <dbReference type="ChEBI" id="CHEBI:29035"/>
    </cofactor>
    <text evidence="11">Magnesium. Can also use manganese.</text>
</comment>
<keyword evidence="12" id="KW-0732">Signal</keyword>
<dbReference type="GO" id="GO:0016740">
    <property type="term" value="F:transferase activity"/>
    <property type="evidence" value="ECO:0007669"/>
    <property type="project" value="UniProtKB-UniRule"/>
</dbReference>
<feature type="binding site" evidence="11">
    <location>
        <position position="184"/>
    </location>
    <ligand>
        <name>Mg(2+)</name>
        <dbReference type="ChEBI" id="CHEBI:18420"/>
    </ligand>
</feature>
<keyword evidence="12" id="KW-0472">Membrane</keyword>
<evidence type="ECO:0000256" key="12">
    <source>
        <dbReference type="RuleBase" id="RU363002"/>
    </source>
</evidence>